<protein>
    <submittedName>
        <fullName evidence="2">Uncharacterized protein</fullName>
    </submittedName>
</protein>
<sequence>MKARAEARRAPNLNLAQPTREDPSLDFGSAPNTIGSRAAYHLLYPALPSWLSNCAAANRGSITGDEVEHLIGSV</sequence>
<evidence type="ECO:0000313" key="3">
    <source>
        <dbReference type="Proteomes" id="UP000464620"/>
    </source>
</evidence>
<dbReference type="AlphaFoldDB" id="A0A6B9V893"/>
<accession>A0A6B9V893</accession>
<feature type="region of interest" description="Disordered" evidence="1">
    <location>
        <begin position="1"/>
        <end position="29"/>
    </location>
</feature>
<proteinExistence type="predicted"/>
<gene>
    <name evidence="2" type="ORF">DS421_19g653730</name>
</gene>
<dbReference type="EMBL" id="CP031001">
    <property type="protein sequence ID" value="QHN77553.1"/>
    <property type="molecule type" value="Genomic_DNA"/>
</dbReference>
<reference evidence="2 3" key="1">
    <citation type="submission" date="2020-01" db="EMBL/GenBank/DDBJ databases">
        <title>Genome sequence of Arachis hypogaea, cultivar Shitouqi.</title>
        <authorList>
            <person name="Zhuang W."/>
            <person name="Chen H."/>
            <person name="Varshney R."/>
            <person name="Wang D."/>
            <person name="Ming R."/>
        </authorList>
    </citation>
    <scope>NUCLEOTIDE SEQUENCE [LARGE SCALE GENOMIC DNA]</scope>
    <source>
        <tissue evidence="2">Young leaf</tissue>
    </source>
</reference>
<organism evidence="2 3">
    <name type="scientific">Arachis hypogaea</name>
    <name type="common">Peanut</name>
    <dbReference type="NCBI Taxonomy" id="3818"/>
    <lineage>
        <taxon>Eukaryota</taxon>
        <taxon>Viridiplantae</taxon>
        <taxon>Streptophyta</taxon>
        <taxon>Embryophyta</taxon>
        <taxon>Tracheophyta</taxon>
        <taxon>Spermatophyta</taxon>
        <taxon>Magnoliopsida</taxon>
        <taxon>eudicotyledons</taxon>
        <taxon>Gunneridae</taxon>
        <taxon>Pentapetalae</taxon>
        <taxon>rosids</taxon>
        <taxon>fabids</taxon>
        <taxon>Fabales</taxon>
        <taxon>Fabaceae</taxon>
        <taxon>Papilionoideae</taxon>
        <taxon>50 kb inversion clade</taxon>
        <taxon>dalbergioids sensu lato</taxon>
        <taxon>Dalbergieae</taxon>
        <taxon>Pterocarpus clade</taxon>
        <taxon>Arachis</taxon>
    </lineage>
</organism>
<evidence type="ECO:0000313" key="2">
    <source>
        <dbReference type="EMBL" id="QHN77553.1"/>
    </source>
</evidence>
<name>A0A6B9V893_ARAHY</name>
<dbReference type="Proteomes" id="UP000464620">
    <property type="component" value="Chromosome B09"/>
</dbReference>
<evidence type="ECO:0000256" key="1">
    <source>
        <dbReference type="SAM" id="MobiDB-lite"/>
    </source>
</evidence>